<dbReference type="InterPro" id="IPR044726">
    <property type="entry name" value="ABCC_6TM_D2"/>
</dbReference>
<dbReference type="GO" id="GO:0005524">
    <property type="term" value="F:ATP binding"/>
    <property type="evidence" value="ECO:0007669"/>
    <property type="project" value="UniProtKB-KW"/>
</dbReference>
<dbReference type="FunFam" id="3.40.50.300:FF:000163">
    <property type="entry name" value="Multidrug resistance-associated protein member 4"/>
    <property type="match status" value="1"/>
</dbReference>
<sequence>MLLGVKLRVGFIALIYKKMLRLKEGGPGTTGKIVNIISNDVQRFEDLGPFLPSIFSVPVEIVVSTIFISTQIAESSLMVLVALFLYMLIQASFGRLFGRFRRITVRFRDERVRTISDMLAGILVVKLYSWEKPFTKQVEKERKSELHQIKKSSLVKSCNEAFYFSSTTLIPLFPFITFYLLGGILTPSAVFSSINVISNLKMSLSKGFAGAVQFGSEALISLERITEFLLLEEIELNAIALEKMDLTFLREKGVDTEEIICLMKNASFKWTSSIAPNEDIGQNILSDIDLTINKGKLLGVCGPVGSGKSSFASALLGEMDCTGGMYGLRKTVKDPNGETRKLKIAYCSQIPWIISGTIKDNILFSETYNEDWFKVVISACELERDIESFPEGVETLIGERGVLDDPLSAVDAKVGRNLFENCLKNLLLSSNTYGNYRKNPASVVLITHQLQYIKFCEEVLVLINGKINSIGKFEDAVNVNTTMRNFLTEGNKYEVEESDSSTAGEEELIKENPRIATNTNKTIDIEDKLNPEEKIEGKKDKDKELSKELTEAQGSVNINTYINFFKSGVHPLQFFLLVAVLICGQVSSILGDWSLSNWANESAAQQKASGNKHASIYSGLVCLTFLLSFLRSGGFFLVCLKCSRSIFLSMTKGVMRSPLYFFEVNPHGRILNRFSKDLSTVDELLPPTFFDFIQASFQIFAALVLSCVFIPPILIGIPFVIGVFFFLRKYYISSSTQIKRIESAAKSPIYANIPTTMEGLTTLRAFGAQERSITVFNNLQNKNTRFYFAFISCSRWLGLRLDWLSGVFFLMIVLLSVFLKENSKLGASSVGLVLTYALQMLGSLQWGTRQSAEVENQMVCVERMLEYTKLTPEADEETKDVVLPSNWPDKGDVKVDSLSLIYPGTTHKVLNNISIHFEAGKKIGVVGRTGAGKSSLLQALFRLVEPSEGNFIIDGINTSKIGLKDLRSRISIIPQEPFCFKGTLRFNIDPFGKYTDDELWTALEAVELKKLIEGLPQKMESPVSEGGSNWSVGERQLICLARAILRNTRLIVMDEATSNVDLNTDQLIQNAIRSKSGLFANSTVLTIAHRLNTVIDFDKIMVLDFGKVVEYDTPYQMLIKDSNDPGAWFRRMVDEMGEEAKISLLKIAKQKNDLEN</sequence>
<evidence type="ECO:0000313" key="13">
    <source>
        <dbReference type="Proteomes" id="UP001211065"/>
    </source>
</evidence>
<evidence type="ECO:0000256" key="9">
    <source>
        <dbReference type="SAM" id="Phobius"/>
    </source>
</evidence>
<dbReference type="GO" id="GO:0140359">
    <property type="term" value="F:ABC-type transporter activity"/>
    <property type="evidence" value="ECO:0007669"/>
    <property type="project" value="InterPro"/>
</dbReference>
<feature type="transmembrane region" description="Helical" evidence="9">
    <location>
        <begin position="574"/>
        <end position="595"/>
    </location>
</feature>
<feature type="transmembrane region" description="Helical" evidence="9">
    <location>
        <begin position="172"/>
        <end position="197"/>
    </location>
</feature>
<evidence type="ECO:0000256" key="7">
    <source>
        <dbReference type="ARBA" id="ARBA00022989"/>
    </source>
</evidence>
<keyword evidence="3" id="KW-0813">Transport</keyword>
<dbReference type="AlphaFoldDB" id="A0AAD5TYI1"/>
<dbReference type="InterPro" id="IPR036640">
    <property type="entry name" value="ABC1_TM_sf"/>
</dbReference>
<keyword evidence="8 9" id="KW-0472">Membrane</keyword>
<feature type="domain" description="ABC transmembrane type-1" evidence="11">
    <location>
        <begin position="575"/>
        <end position="856"/>
    </location>
</feature>
<feature type="domain" description="ABC transporter" evidence="10">
    <location>
        <begin position="893"/>
        <end position="1130"/>
    </location>
</feature>
<dbReference type="SUPFAM" id="SSF90123">
    <property type="entry name" value="ABC transporter transmembrane region"/>
    <property type="match status" value="2"/>
</dbReference>
<evidence type="ECO:0000259" key="11">
    <source>
        <dbReference type="PROSITE" id="PS50929"/>
    </source>
</evidence>
<feature type="domain" description="ABC transmembrane type-1" evidence="11">
    <location>
        <begin position="1"/>
        <end position="216"/>
    </location>
</feature>
<dbReference type="InterPro" id="IPR050173">
    <property type="entry name" value="ABC_transporter_C-like"/>
</dbReference>
<feature type="transmembrane region" description="Helical" evidence="9">
    <location>
        <begin position="803"/>
        <end position="819"/>
    </location>
</feature>
<dbReference type="PROSITE" id="PS50893">
    <property type="entry name" value="ABC_TRANSPORTER_2"/>
    <property type="match status" value="2"/>
</dbReference>
<dbReference type="InterPro" id="IPR011527">
    <property type="entry name" value="ABC1_TM_dom"/>
</dbReference>
<dbReference type="Pfam" id="PF00664">
    <property type="entry name" value="ABC_membrane"/>
    <property type="match status" value="2"/>
</dbReference>
<dbReference type="Gene3D" id="3.40.50.300">
    <property type="entry name" value="P-loop containing nucleotide triphosphate hydrolases"/>
    <property type="match status" value="3"/>
</dbReference>
<organism evidence="12 13">
    <name type="scientific">Clydaea vesicula</name>
    <dbReference type="NCBI Taxonomy" id="447962"/>
    <lineage>
        <taxon>Eukaryota</taxon>
        <taxon>Fungi</taxon>
        <taxon>Fungi incertae sedis</taxon>
        <taxon>Chytridiomycota</taxon>
        <taxon>Chytridiomycota incertae sedis</taxon>
        <taxon>Chytridiomycetes</taxon>
        <taxon>Lobulomycetales</taxon>
        <taxon>Lobulomycetaceae</taxon>
        <taxon>Clydaea</taxon>
    </lineage>
</organism>
<evidence type="ECO:0000256" key="8">
    <source>
        <dbReference type="ARBA" id="ARBA00023136"/>
    </source>
</evidence>
<keyword evidence="6" id="KW-0067">ATP-binding</keyword>
<protein>
    <submittedName>
        <fullName evidence="12">Uncharacterized protein</fullName>
    </submittedName>
</protein>
<evidence type="ECO:0000256" key="1">
    <source>
        <dbReference type="ARBA" id="ARBA00004141"/>
    </source>
</evidence>
<keyword evidence="4 9" id="KW-0812">Transmembrane</keyword>
<dbReference type="SUPFAM" id="SSF52540">
    <property type="entry name" value="P-loop containing nucleoside triphosphate hydrolases"/>
    <property type="match status" value="2"/>
</dbReference>
<keyword evidence="13" id="KW-1185">Reference proteome</keyword>
<dbReference type="Pfam" id="PF00005">
    <property type="entry name" value="ABC_tran"/>
    <property type="match status" value="2"/>
</dbReference>
<comment type="similarity">
    <text evidence="2">Belongs to the ABC transporter superfamily. ABCC family. Conjugate transporter (TC 3.A.1.208) subfamily.</text>
</comment>
<comment type="caution">
    <text evidence="12">The sequence shown here is derived from an EMBL/GenBank/DDBJ whole genome shotgun (WGS) entry which is preliminary data.</text>
</comment>
<dbReference type="InterPro" id="IPR027417">
    <property type="entry name" value="P-loop_NTPase"/>
</dbReference>
<dbReference type="PANTHER" id="PTHR24223">
    <property type="entry name" value="ATP-BINDING CASSETTE SUB-FAMILY C"/>
    <property type="match status" value="1"/>
</dbReference>
<dbReference type="CDD" id="cd03244">
    <property type="entry name" value="ABCC_MRP_domain2"/>
    <property type="match status" value="1"/>
</dbReference>
<dbReference type="EMBL" id="JADGJW010000802">
    <property type="protein sequence ID" value="KAJ3211994.1"/>
    <property type="molecule type" value="Genomic_DNA"/>
</dbReference>
<feature type="transmembrane region" description="Helical" evidence="9">
    <location>
        <begin position="615"/>
        <end position="640"/>
    </location>
</feature>
<dbReference type="CDD" id="cd18579">
    <property type="entry name" value="ABC_6TM_ABCC_D1"/>
    <property type="match status" value="1"/>
</dbReference>
<evidence type="ECO:0000313" key="12">
    <source>
        <dbReference type="EMBL" id="KAJ3211994.1"/>
    </source>
</evidence>
<dbReference type="Proteomes" id="UP001211065">
    <property type="component" value="Unassembled WGS sequence"/>
</dbReference>
<proteinExistence type="inferred from homology"/>
<feature type="transmembrane region" description="Helical" evidence="9">
    <location>
        <begin position="699"/>
        <end position="727"/>
    </location>
</feature>
<accession>A0AAD5TYI1</accession>
<evidence type="ECO:0000256" key="5">
    <source>
        <dbReference type="ARBA" id="ARBA00022741"/>
    </source>
</evidence>
<evidence type="ECO:0000256" key="3">
    <source>
        <dbReference type="ARBA" id="ARBA00022448"/>
    </source>
</evidence>
<dbReference type="GO" id="GO:0016020">
    <property type="term" value="C:membrane"/>
    <property type="evidence" value="ECO:0007669"/>
    <property type="project" value="UniProtKB-SubCell"/>
</dbReference>
<name>A0AAD5TYI1_9FUNG</name>
<dbReference type="FunFam" id="1.20.1560.10:FF:000014">
    <property type="entry name" value="Multidrug resistance-associated protein member 4"/>
    <property type="match status" value="1"/>
</dbReference>
<evidence type="ECO:0000256" key="2">
    <source>
        <dbReference type="ARBA" id="ARBA00009726"/>
    </source>
</evidence>
<dbReference type="InterPro" id="IPR044746">
    <property type="entry name" value="ABCC_6TM_D1"/>
</dbReference>
<reference evidence="12" key="1">
    <citation type="submission" date="2020-05" db="EMBL/GenBank/DDBJ databases">
        <title>Phylogenomic resolution of chytrid fungi.</title>
        <authorList>
            <person name="Stajich J.E."/>
            <person name="Amses K."/>
            <person name="Simmons R."/>
            <person name="Seto K."/>
            <person name="Myers J."/>
            <person name="Bonds A."/>
            <person name="Quandt C.A."/>
            <person name="Barry K."/>
            <person name="Liu P."/>
            <person name="Grigoriev I."/>
            <person name="Longcore J.E."/>
            <person name="James T.Y."/>
        </authorList>
    </citation>
    <scope>NUCLEOTIDE SEQUENCE</scope>
    <source>
        <strain evidence="12">JEL0476</strain>
    </source>
</reference>
<dbReference type="CDD" id="cd18580">
    <property type="entry name" value="ABC_6TM_ABCC_D2"/>
    <property type="match status" value="1"/>
</dbReference>
<comment type="subcellular location">
    <subcellularLocation>
        <location evidence="1">Membrane</location>
        <topology evidence="1">Multi-pass membrane protein</topology>
    </subcellularLocation>
</comment>
<keyword evidence="7 9" id="KW-1133">Transmembrane helix</keyword>
<keyword evidence="5" id="KW-0547">Nucleotide-binding</keyword>
<dbReference type="Gene3D" id="1.20.1560.10">
    <property type="entry name" value="ABC transporter type 1, transmembrane domain"/>
    <property type="match status" value="2"/>
</dbReference>
<evidence type="ECO:0000259" key="10">
    <source>
        <dbReference type="PROSITE" id="PS50893"/>
    </source>
</evidence>
<evidence type="ECO:0000256" key="6">
    <source>
        <dbReference type="ARBA" id="ARBA00022840"/>
    </source>
</evidence>
<dbReference type="PROSITE" id="PS50929">
    <property type="entry name" value="ABC_TM1F"/>
    <property type="match status" value="2"/>
</dbReference>
<dbReference type="InterPro" id="IPR003593">
    <property type="entry name" value="AAA+_ATPase"/>
</dbReference>
<dbReference type="GO" id="GO:0016887">
    <property type="term" value="F:ATP hydrolysis activity"/>
    <property type="evidence" value="ECO:0007669"/>
    <property type="project" value="InterPro"/>
</dbReference>
<gene>
    <name evidence="12" type="ORF">HK099_007873</name>
</gene>
<dbReference type="InterPro" id="IPR003439">
    <property type="entry name" value="ABC_transporter-like_ATP-bd"/>
</dbReference>
<feature type="transmembrane region" description="Helical" evidence="9">
    <location>
        <begin position="75"/>
        <end position="93"/>
    </location>
</feature>
<dbReference type="PANTHER" id="PTHR24223:SF456">
    <property type="entry name" value="MULTIDRUG RESISTANCE-ASSOCIATED PROTEIN LETHAL(2)03659"/>
    <property type="match status" value="1"/>
</dbReference>
<evidence type="ECO:0000256" key="4">
    <source>
        <dbReference type="ARBA" id="ARBA00022692"/>
    </source>
</evidence>
<feature type="domain" description="ABC transporter" evidence="10">
    <location>
        <begin position="263"/>
        <end position="489"/>
    </location>
</feature>
<dbReference type="SMART" id="SM00382">
    <property type="entry name" value="AAA"/>
    <property type="match status" value="2"/>
</dbReference>